<gene>
    <name evidence="2" type="ORF">HNQ09_001672</name>
</gene>
<sequence>MRGKHAYKFHVSGALTVSADVTVIAASQEEAEAWVRKQLDLRASNLTNELQESAVEQVRKEMGSDEFEVELTEVREPTEDDEEA</sequence>
<evidence type="ECO:0000256" key="1">
    <source>
        <dbReference type="SAM" id="MobiDB-lite"/>
    </source>
</evidence>
<evidence type="ECO:0000313" key="2">
    <source>
        <dbReference type="EMBL" id="MBB5234234.1"/>
    </source>
</evidence>
<keyword evidence="3" id="KW-1185">Reference proteome</keyword>
<dbReference type="AlphaFoldDB" id="A0A7W8GEQ9"/>
<organism evidence="2 3">
    <name type="scientific">Deinococcus budaensis</name>
    <dbReference type="NCBI Taxonomy" id="1665626"/>
    <lineage>
        <taxon>Bacteria</taxon>
        <taxon>Thermotogati</taxon>
        <taxon>Deinococcota</taxon>
        <taxon>Deinococci</taxon>
        <taxon>Deinococcales</taxon>
        <taxon>Deinococcaceae</taxon>
        <taxon>Deinococcus</taxon>
    </lineage>
</organism>
<feature type="region of interest" description="Disordered" evidence="1">
    <location>
        <begin position="61"/>
        <end position="84"/>
    </location>
</feature>
<evidence type="ECO:0000313" key="3">
    <source>
        <dbReference type="Proteomes" id="UP000525389"/>
    </source>
</evidence>
<dbReference type="Proteomes" id="UP000525389">
    <property type="component" value="Unassembled WGS sequence"/>
</dbReference>
<dbReference type="RefSeq" id="WP_184027813.1">
    <property type="nucleotide sequence ID" value="NZ_JACHFN010000005.1"/>
</dbReference>
<comment type="caution">
    <text evidence="2">The sequence shown here is derived from an EMBL/GenBank/DDBJ whole genome shotgun (WGS) entry which is preliminary data.</text>
</comment>
<reference evidence="2 3" key="1">
    <citation type="submission" date="2020-08" db="EMBL/GenBank/DDBJ databases">
        <title>Genomic Encyclopedia of Type Strains, Phase IV (KMG-IV): sequencing the most valuable type-strain genomes for metagenomic binning, comparative biology and taxonomic classification.</title>
        <authorList>
            <person name="Goeker M."/>
        </authorList>
    </citation>
    <scope>NUCLEOTIDE SEQUENCE [LARGE SCALE GENOMIC DNA]</scope>
    <source>
        <strain evidence="2 3">DSM 101791</strain>
    </source>
</reference>
<proteinExistence type="predicted"/>
<accession>A0A7W8GEQ9</accession>
<protein>
    <submittedName>
        <fullName evidence="2">Uncharacterized protein</fullName>
    </submittedName>
</protein>
<name>A0A7W8GEQ9_9DEIO</name>
<dbReference type="EMBL" id="JACHFN010000005">
    <property type="protein sequence ID" value="MBB5234234.1"/>
    <property type="molecule type" value="Genomic_DNA"/>
</dbReference>